<evidence type="ECO:0000313" key="2">
    <source>
        <dbReference type="Proteomes" id="UP001060085"/>
    </source>
</evidence>
<sequence length="148" mass="16368">MEGTSVNQSEARLSANAVASSREEAGPANQTPRAVPYPYQPDEVIGGIKALFPSSEMIEVARIQAEDLFEVKVEIVKLMAGLDPMGDWMGWGTQTLKNSHTSTGEYSLEKLYEKLEDLQRSGVKSSTFWELKKGKVLLRIDLDDNSFA</sequence>
<dbReference type="Proteomes" id="UP001060085">
    <property type="component" value="Linkage Group LG05"/>
</dbReference>
<keyword evidence="2" id="KW-1185">Reference proteome</keyword>
<name>A0ACC0ATM8_CATRO</name>
<reference evidence="2" key="1">
    <citation type="journal article" date="2023" name="Nat. Plants">
        <title>Single-cell RNA sequencing provides a high-resolution roadmap for understanding the multicellular compartmentation of specialized metabolism.</title>
        <authorList>
            <person name="Sun S."/>
            <person name="Shen X."/>
            <person name="Li Y."/>
            <person name="Li Y."/>
            <person name="Wang S."/>
            <person name="Li R."/>
            <person name="Zhang H."/>
            <person name="Shen G."/>
            <person name="Guo B."/>
            <person name="Wei J."/>
            <person name="Xu J."/>
            <person name="St-Pierre B."/>
            <person name="Chen S."/>
            <person name="Sun C."/>
        </authorList>
    </citation>
    <scope>NUCLEOTIDE SEQUENCE [LARGE SCALE GENOMIC DNA]</scope>
</reference>
<gene>
    <name evidence="1" type="ORF">M9H77_23656</name>
</gene>
<organism evidence="1 2">
    <name type="scientific">Catharanthus roseus</name>
    <name type="common">Madagascar periwinkle</name>
    <name type="synonym">Vinca rosea</name>
    <dbReference type="NCBI Taxonomy" id="4058"/>
    <lineage>
        <taxon>Eukaryota</taxon>
        <taxon>Viridiplantae</taxon>
        <taxon>Streptophyta</taxon>
        <taxon>Embryophyta</taxon>
        <taxon>Tracheophyta</taxon>
        <taxon>Spermatophyta</taxon>
        <taxon>Magnoliopsida</taxon>
        <taxon>eudicotyledons</taxon>
        <taxon>Gunneridae</taxon>
        <taxon>Pentapetalae</taxon>
        <taxon>asterids</taxon>
        <taxon>lamiids</taxon>
        <taxon>Gentianales</taxon>
        <taxon>Apocynaceae</taxon>
        <taxon>Rauvolfioideae</taxon>
        <taxon>Vinceae</taxon>
        <taxon>Catharanthinae</taxon>
        <taxon>Catharanthus</taxon>
    </lineage>
</organism>
<proteinExistence type="predicted"/>
<protein>
    <submittedName>
        <fullName evidence="1">Uncharacterized protein</fullName>
    </submittedName>
</protein>
<accession>A0ACC0ATM8</accession>
<evidence type="ECO:0000313" key="1">
    <source>
        <dbReference type="EMBL" id="KAI5664333.1"/>
    </source>
</evidence>
<dbReference type="EMBL" id="CM044705">
    <property type="protein sequence ID" value="KAI5664333.1"/>
    <property type="molecule type" value="Genomic_DNA"/>
</dbReference>
<comment type="caution">
    <text evidence="1">The sequence shown here is derived from an EMBL/GenBank/DDBJ whole genome shotgun (WGS) entry which is preliminary data.</text>
</comment>